<comment type="caution">
    <text evidence="1">The sequence shown here is derived from an EMBL/GenBank/DDBJ whole genome shotgun (WGS) entry which is preliminary data.</text>
</comment>
<protein>
    <submittedName>
        <fullName evidence="1">Uncharacterized protein</fullName>
    </submittedName>
</protein>
<sequence>MADPGREGLMSSDVFRALLADNDDDREKFISREVLRHGVMRQIVCERSGKVLDVRTAVMVTTVKGDTRCAYVLDGDAWDEVDPALRAKAAELGMEVEVIDGRTL</sequence>
<accession>A0A3N9Y235</accession>
<evidence type="ECO:0000313" key="2">
    <source>
        <dbReference type="Proteomes" id="UP000278981"/>
    </source>
</evidence>
<organism evidence="1 2">
    <name type="scientific">Micromonospora ureilytica</name>
    <dbReference type="NCBI Taxonomy" id="709868"/>
    <lineage>
        <taxon>Bacteria</taxon>
        <taxon>Bacillati</taxon>
        <taxon>Actinomycetota</taxon>
        <taxon>Actinomycetes</taxon>
        <taxon>Micromonosporales</taxon>
        <taxon>Micromonosporaceae</taxon>
        <taxon>Micromonospora</taxon>
    </lineage>
</organism>
<dbReference type="EMBL" id="QDGB01000326">
    <property type="protein sequence ID" value="RQX13397.1"/>
    <property type="molecule type" value="Genomic_DNA"/>
</dbReference>
<dbReference type="AlphaFoldDB" id="A0A3N9Y235"/>
<gene>
    <name evidence="1" type="ORF">DDE19_26010</name>
</gene>
<dbReference type="Proteomes" id="UP000278981">
    <property type="component" value="Unassembled WGS sequence"/>
</dbReference>
<proteinExistence type="predicted"/>
<name>A0A3N9Y235_9ACTN</name>
<reference evidence="1 2" key="1">
    <citation type="submission" date="2018-04" db="EMBL/GenBank/DDBJ databases">
        <title>Micromonosporas from Atacama Desert.</title>
        <authorList>
            <person name="Carro L."/>
            <person name="Klenk H.-P."/>
            <person name="Goodfellow M."/>
        </authorList>
    </citation>
    <scope>NUCLEOTIDE SEQUENCE [LARGE SCALE GENOMIC DNA]</scope>
    <source>
        <strain evidence="1 2">LB19</strain>
    </source>
</reference>
<evidence type="ECO:0000313" key="1">
    <source>
        <dbReference type="EMBL" id="RQX13397.1"/>
    </source>
</evidence>